<keyword evidence="14 16" id="KW-0539">Nucleus</keyword>
<keyword evidence="11 16" id="KW-0269">Exonuclease</keyword>
<keyword evidence="9 16" id="KW-0227">DNA damage</keyword>
<evidence type="ECO:0000256" key="12">
    <source>
        <dbReference type="ARBA" id="ARBA00023204"/>
    </source>
</evidence>
<keyword evidence="20" id="KW-0238">DNA-binding</keyword>
<dbReference type="Pfam" id="PF00149">
    <property type="entry name" value="Metallophos"/>
    <property type="match status" value="1"/>
</dbReference>
<feature type="compositionally biased region" description="Polar residues" evidence="18">
    <location>
        <begin position="734"/>
        <end position="749"/>
    </location>
</feature>
<dbReference type="InterPro" id="IPR004843">
    <property type="entry name" value="Calcineurin-like_PHP"/>
</dbReference>
<reference evidence="20 21" key="1">
    <citation type="submission" date="2024-07" db="EMBL/GenBank/DDBJ databases">
        <title>Section-level genome sequencing and comparative genomics of Aspergillus sections Usti and Cavernicolus.</title>
        <authorList>
            <consortium name="Lawrence Berkeley National Laboratory"/>
            <person name="Nybo J.L."/>
            <person name="Vesth T.C."/>
            <person name="Theobald S."/>
            <person name="Frisvad J.C."/>
            <person name="Larsen T.O."/>
            <person name="Kjaerboelling I."/>
            <person name="Rothschild-Mancinelli K."/>
            <person name="Lyhne E.K."/>
            <person name="Kogle M.E."/>
            <person name="Barry K."/>
            <person name="Clum A."/>
            <person name="Na H."/>
            <person name="Ledsgaard L."/>
            <person name="Lin J."/>
            <person name="Lipzen A."/>
            <person name="Kuo A."/>
            <person name="Riley R."/>
            <person name="Mondo S."/>
            <person name="Labutti K."/>
            <person name="Haridas S."/>
            <person name="Pangalinan J."/>
            <person name="Salamov A.A."/>
            <person name="Simmons B.A."/>
            <person name="Magnuson J.K."/>
            <person name="Chen J."/>
            <person name="Drula E."/>
            <person name="Henrissat B."/>
            <person name="Wiebenga A."/>
            <person name="Lubbers R.J."/>
            <person name="Gomes A.C."/>
            <person name="Makela M.R."/>
            <person name="Stajich J."/>
            <person name="Grigoriev I.V."/>
            <person name="Mortensen U.H."/>
            <person name="De Vries R.P."/>
            <person name="Baker S.E."/>
            <person name="Andersen M.R."/>
        </authorList>
    </citation>
    <scope>NUCLEOTIDE SEQUENCE [LARGE SCALE GENOMIC DNA]</scope>
    <source>
        <strain evidence="20 21">CBS 588.65</strain>
    </source>
</reference>
<keyword evidence="21" id="KW-1185">Reference proteome</keyword>
<keyword evidence="12 16" id="KW-0234">DNA repair</keyword>
<keyword evidence="10 16" id="KW-0378">Hydrolase</keyword>
<evidence type="ECO:0000256" key="1">
    <source>
        <dbReference type="ARBA" id="ARBA00001936"/>
    </source>
</evidence>
<evidence type="ECO:0000256" key="13">
    <source>
        <dbReference type="ARBA" id="ARBA00023211"/>
    </source>
</evidence>
<feature type="domain" description="Mre11 DNA-binding" evidence="19">
    <location>
        <begin position="290"/>
        <end position="468"/>
    </location>
</feature>
<dbReference type="InterPro" id="IPR041796">
    <property type="entry name" value="Mre11_N"/>
</dbReference>
<dbReference type="Proteomes" id="UP001610334">
    <property type="component" value="Unassembled WGS sequence"/>
</dbReference>
<feature type="compositionally biased region" description="Low complexity" evidence="18">
    <location>
        <begin position="690"/>
        <end position="727"/>
    </location>
</feature>
<proteinExistence type="inferred from homology"/>
<comment type="caution">
    <text evidence="20">The sequence shown here is derived from an EMBL/GenBank/DDBJ whole genome shotgun (WGS) entry which is preliminary data.</text>
</comment>
<organism evidence="20 21">
    <name type="scientific">Aspergillus granulosus</name>
    <dbReference type="NCBI Taxonomy" id="176169"/>
    <lineage>
        <taxon>Eukaryota</taxon>
        <taxon>Fungi</taxon>
        <taxon>Dikarya</taxon>
        <taxon>Ascomycota</taxon>
        <taxon>Pezizomycotina</taxon>
        <taxon>Eurotiomycetes</taxon>
        <taxon>Eurotiomycetidae</taxon>
        <taxon>Eurotiales</taxon>
        <taxon>Aspergillaceae</taxon>
        <taxon>Aspergillus</taxon>
        <taxon>Aspergillus subgen. Nidulantes</taxon>
    </lineage>
</organism>
<dbReference type="Gene3D" id="3.60.21.10">
    <property type="match status" value="1"/>
</dbReference>
<dbReference type="Pfam" id="PF04152">
    <property type="entry name" value="Mre11_DNA_bind"/>
    <property type="match status" value="1"/>
</dbReference>
<evidence type="ECO:0000256" key="10">
    <source>
        <dbReference type="ARBA" id="ARBA00022801"/>
    </source>
</evidence>
<protein>
    <recommendedName>
        <fullName evidence="16">Double-strand break repair protein</fullName>
    </recommendedName>
</protein>
<evidence type="ECO:0000256" key="17">
    <source>
        <dbReference type="RuleBase" id="RU003447"/>
    </source>
</evidence>
<dbReference type="PANTHER" id="PTHR10139:SF1">
    <property type="entry name" value="DOUBLE-STRAND BREAK REPAIR PROTEIN MRE11"/>
    <property type="match status" value="1"/>
</dbReference>
<evidence type="ECO:0000256" key="11">
    <source>
        <dbReference type="ARBA" id="ARBA00022839"/>
    </source>
</evidence>
<comment type="subcellular location">
    <subcellularLocation>
        <location evidence="3">Chromosome</location>
    </subcellularLocation>
    <subcellularLocation>
        <location evidence="2 16">Nucleus</location>
    </subcellularLocation>
</comment>
<keyword evidence="6 16" id="KW-0540">Nuclease</keyword>
<evidence type="ECO:0000259" key="19">
    <source>
        <dbReference type="SMART" id="SM01347"/>
    </source>
</evidence>
<evidence type="ECO:0000256" key="6">
    <source>
        <dbReference type="ARBA" id="ARBA00022722"/>
    </source>
</evidence>
<evidence type="ECO:0000256" key="18">
    <source>
        <dbReference type="SAM" id="MobiDB-lite"/>
    </source>
</evidence>
<comment type="function">
    <text evidence="16">Core component of the MRN complex, which plays a central role in double-strand break (DSB) repair, DNA recombination, maintenance of telomere integrity and meiosis. The MRN complex is involved in the repair of DNA double-strand breaks (DSBs) via homologous recombination (HR), an error-free mechanism which primarily occurs during S and G2 phases. The complex (1) mediates the end resection of damaged DNA, which generates proper single-stranded DNA, a key initial steps in HR, and is (2) required for the recruitment of other repair factors and efficient activation of ATM and ATR upon DNA damage. Within the MRN complex, MRE11 possesses both single-strand endonuclease activity and double-strand-specific 3'-5' exonuclease activity. MRE11 first endonucleolytically cleaves the 5' strand at DNA DSB ends to prevent non-homologous end joining (NHEJ) and licence HR. It then generates a single-stranded DNA gap via 3' to 5' exonucleolytic degradation, which is required for single-strand invasion and recombination.</text>
</comment>
<dbReference type="SUPFAM" id="SSF56300">
    <property type="entry name" value="Metallo-dependent phosphatases"/>
    <property type="match status" value="1"/>
</dbReference>
<feature type="region of interest" description="Disordered" evidence="18">
    <location>
        <begin position="530"/>
        <end position="797"/>
    </location>
</feature>
<sequence>MAELGDAETIRILVSTDNHVGYNERDPIRGDDSWKSFHEVMCLAKERDVDMVLLAGDLFHENKPSRKSMYQVMRSIRMNCLGDKPCELELLSDASENFQGAFNHVNYEDLDINVGIPIFSIHGNHDDPSGEGHLAALDILQVSGLLNYYGRTPESDNIQIKPVLLQKGRTKLALYGMSNVRDERLFRTFRDGKVKFFRPGIQKDDWYNLICVHQNHHAYTETGYLPEHFLPEFLDLVIWGHEHECLINPKINPETKFRVMQPGSSVATSLVPGEAVAKHVAILSITGKEMKCEPIRLKSVRPFVMREIVLSEEKEAKKLARKENNRTEVTRFLMDIVEELIEEAKADWLELHGDQVEEDEELEVPLPLVRLRVETSTPEGGSFDCENPQRFSNRFVGKVANVNDVVQFYRKKKTASTRKKDNEPDEASISHLSTLDTVKVEQLVREFLAAQSLSILPQNSFGDAVAQFIDKDDKHAMEMFVNESLEGQIKHLLALDRDDSDAEEEGTQSSLQKAMEKYRTQMEDMFSRGIKKRTRGKKRFKPKPDGWDTEFDGVWEDQPGALIHSDNEGGDPAEEEAGEDGSELAVGRSTQATRGRGRVRGRGGRAAATSTTTTRKVATTKASPRSTRKTTTTRTATRGRGHRAVSDDDDGDDDDVVMLDDDDEPEPSNAISYEDEDSDSQALFVKQPTRKAAASRTTTKTTTTQRARQPKRTAASPAPTSQAATTSRRGRGGKQTQLTLDFVGSQSQRGAADASVASSNTRSMRPNRTTRSVSVLSEDIDDSDGFEPMPSSNRKRR</sequence>
<evidence type="ECO:0000256" key="16">
    <source>
        <dbReference type="PIRNR" id="PIRNR000882"/>
    </source>
</evidence>
<evidence type="ECO:0000313" key="20">
    <source>
        <dbReference type="EMBL" id="KAL2822949.1"/>
    </source>
</evidence>
<evidence type="ECO:0000256" key="9">
    <source>
        <dbReference type="ARBA" id="ARBA00022763"/>
    </source>
</evidence>
<evidence type="ECO:0000256" key="15">
    <source>
        <dbReference type="ARBA" id="ARBA00023254"/>
    </source>
</evidence>
<dbReference type="InterPro" id="IPR038487">
    <property type="entry name" value="Mre11_capping_dom"/>
</dbReference>
<dbReference type="PANTHER" id="PTHR10139">
    <property type="entry name" value="DOUBLE-STRAND BREAK REPAIR PROTEIN MRE11"/>
    <property type="match status" value="1"/>
</dbReference>
<dbReference type="Gene3D" id="3.30.110.110">
    <property type="entry name" value="Mre11, capping domain"/>
    <property type="match status" value="1"/>
</dbReference>
<feature type="compositionally biased region" description="Low complexity" evidence="18">
    <location>
        <begin position="605"/>
        <end position="636"/>
    </location>
</feature>
<keyword evidence="8 16" id="KW-0255">Endonuclease</keyword>
<dbReference type="InterPro" id="IPR007281">
    <property type="entry name" value="Mre11_DNA-bd"/>
</dbReference>
<dbReference type="InterPro" id="IPR029052">
    <property type="entry name" value="Metallo-depent_PP-like"/>
</dbReference>
<evidence type="ECO:0000256" key="8">
    <source>
        <dbReference type="ARBA" id="ARBA00022759"/>
    </source>
</evidence>
<dbReference type="CDD" id="cd00840">
    <property type="entry name" value="MPP_Mre11_N"/>
    <property type="match status" value="1"/>
</dbReference>
<evidence type="ECO:0000256" key="7">
    <source>
        <dbReference type="ARBA" id="ARBA00022723"/>
    </source>
</evidence>
<dbReference type="NCBIfam" id="TIGR00583">
    <property type="entry name" value="mre11"/>
    <property type="match status" value="1"/>
</dbReference>
<dbReference type="PIRSF" id="PIRSF000882">
    <property type="entry name" value="DSB_repair_MRE11"/>
    <property type="match status" value="1"/>
</dbReference>
<accession>A0ABR4I5C0</accession>
<evidence type="ECO:0000313" key="21">
    <source>
        <dbReference type="Proteomes" id="UP001610334"/>
    </source>
</evidence>
<keyword evidence="15 16" id="KW-0469">Meiosis</keyword>
<dbReference type="EMBL" id="JBFXLT010000001">
    <property type="protein sequence ID" value="KAL2822949.1"/>
    <property type="molecule type" value="Genomic_DNA"/>
</dbReference>
<dbReference type="SMART" id="SM01347">
    <property type="entry name" value="Mre11_DNA_bind"/>
    <property type="match status" value="1"/>
</dbReference>
<gene>
    <name evidence="20" type="ORF">BJX63DRAFT_417353</name>
</gene>
<keyword evidence="7" id="KW-0479">Metal-binding</keyword>
<feature type="compositionally biased region" description="Basic residues" evidence="18">
    <location>
        <begin position="530"/>
        <end position="541"/>
    </location>
</feature>
<keyword evidence="13 16" id="KW-0464">Manganese</keyword>
<feature type="compositionally biased region" description="Acidic residues" evidence="18">
    <location>
        <begin position="568"/>
        <end position="582"/>
    </location>
</feature>
<dbReference type="GO" id="GO:0003677">
    <property type="term" value="F:DNA binding"/>
    <property type="evidence" value="ECO:0007669"/>
    <property type="project" value="UniProtKB-KW"/>
</dbReference>
<feature type="compositionally biased region" description="Polar residues" evidence="18">
    <location>
        <begin position="756"/>
        <end position="775"/>
    </location>
</feature>
<keyword evidence="5" id="KW-0158">Chromosome</keyword>
<evidence type="ECO:0000256" key="3">
    <source>
        <dbReference type="ARBA" id="ARBA00004286"/>
    </source>
</evidence>
<evidence type="ECO:0000256" key="4">
    <source>
        <dbReference type="ARBA" id="ARBA00009028"/>
    </source>
</evidence>
<evidence type="ECO:0000256" key="14">
    <source>
        <dbReference type="ARBA" id="ARBA00023242"/>
    </source>
</evidence>
<comment type="cofactor">
    <cofactor evidence="1 16">
        <name>Mn(2+)</name>
        <dbReference type="ChEBI" id="CHEBI:29035"/>
    </cofactor>
</comment>
<evidence type="ECO:0000256" key="2">
    <source>
        <dbReference type="ARBA" id="ARBA00004123"/>
    </source>
</evidence>
<feature type="compositionally biased region" description="Acidic residues" evidence="18">
    <location>
        <begin position="647"/>
        <end position="666"/>
    </location>
</feature>
<comment type="similarity">
    <text evidence="4 16 17">Belongs to the MRE11/RAD32 family.</text>
</comment>
<name>A0ABR4I5C0_9EURO</name>
<dbReference type="InterPro" id="IPR003701">
    <property type="entry name" value="Mre11"/>
</dbReference>
<evidence type="ECO:0000256" key="5">
    <source>
        <dbReference type="ARBA" id="ARBA00022454"/>
    </source>
</evidence>